<organism evidence="2 3">
    <name type="scientific">Liparis tanakae</name>
    <name type="common">Tanaka's snailfish</name>
    <dbReference type="NCBI Taxonomy" id="230148"/>
    <lineage>
        <taxon>Eukaryota</taxon>
        <taxon>Metazoa</taxon>
        <taxon>Chordata</taxon>
        <taxon>Craniata</taxon>
        <taxon>Vertebrata</taxon>
        <taxon>Euteleostomi</taxon>
        <taxon>Actinopterygii</taxon>
        <taxon>Neopterygii</taxon>
        <taxon>Teleostei</taxon>
        <taxon>Neoteleostei</taxon>
        <taxon>Acanthomorphata</taxon>
        <taxon>Eupercaria</taxon>
        <taxon>Perciformes</taxon>
        <taxon>Cottioidei</taxon>
        <taxon>Cottales</taxon>
        <taxon>Liparidae</taxon>
        <taxon>Liparis</taxon>
    </lineage>
</organism>
<gene>
    <name evidence="2" type="ORF">EYF80_011229</name>
</gene>
<feature type="region of interest" description="Disordered" evidence="1">
    <location>
        <begin position="106"/>
        <end position="129"/>
    </location>
</feature>
<dbReference type="EMBL" id="SRLO01000072">
    <property type="protein sequence ID" value="TNN78634.1"/>
    <property type="molecule type" value="Genomic_DNA"/>
</dbReference>
<dbReference type="AlphaFoldDB" id="A0A4Z2IMC5"/>
<dbReference type="Proteomes" id="UP000314294">
    <property type="component" value="Unassembled WGS sequence"/>
</dbReference>
<accession>A0A4Z2IMC5</accession>
<evidence type="ECO:0000256" key="1">
    <source>
        <dbReference type="SAM" id="MobiDB-lite"/>
    </source>
</evidence>
<reference evidence="2 3" key="1">
    <citation type="submission" date="2019-03" db="EMBL/GenBank/DDBJ databases">
        <title>First draft genome of Liparis tanakae, snailfish: a comprehensive survey of snailfish specific genes.</title>
        <authorList>
            <person name="Kim W."/>
            <person name="Song I."/>
            <person name="Jeong J.-H."/>
            <person name="Kim D."/>
            <person name="Kim S."/>
            <person name="Ryu S."/>
            <person name="Song J.Y."/>
            <person name="Lee S.K."/>
        </authorList>
    </citation>
    <scope>NUCLEOTIDE SEQUENCE [LARGE SCALE GENOMIC DNA]</scope>
    <source>
        <tissue evidence="2">Muscle</tissue>
    </source>
</reference>
<proteinExistence type="predicted"/>
<protein>
    <submittedName>
        <fullName evidence="2">Uncharacterized protein</fullName>
    </submittedName>
</protein>
<feature type="compositionally biased region" description="Basic and acidic residues" evidence="1">
    <location>
        <begin position="115"/>
        <end position="129"/>
    </location>
</feature>
<evidence type="ECO:0000313" key="3">
    <source>
        <dbReference type="Proteomes" id="UP000314294"/>
    </source>
</evidence>
<comment type="caution">
    <text evidence="2">The sequence shown here is derived from an EMBL/GenBank/DDBJ whole genome shotgun (WGS) entry which is preliminary data.</text>
</comment>
<sequence>METLSSCSMCCRSENTGGGGAYIPLHPQTPAGTHNSGLYEPSFRGDAAVCGELGERLEDSPPRPIHMLGTHSGSGFPLASHVMGKLSSNGKAMRELGDCSVMLGSCSTGRQSQDGQREESSRHESLLAI</sequence>
<keyword evidence="3" id="KW-1185">Reference proteome</keyword>
<evidence type="ECO:0000313" key="2">
    <source>
        <dbReference type="EMBL" id="TNN78634.1"/>
    </source>
</evidence>
<name>A0A4Z2IMC5_9TELE</name>